<dbReference type="RefSeq" id="WP_134113991.1">
    <property type="nucleotide sequence ID" value="NZ_NQJF01000011.1"/>
</dbReference>
<name>A0ABY2EXE1_9GAMM</name>
<organism evidence="1 2">
    <name type="scientific">Oceanimonas baumannii</name>
    <dbReference type="NCBI Taxonomy" id="129578"/>
    <lineage>
        <taxon>Bacteria</taxon>
        <taxon>Pseudomonadati</taxon>
        <taxon>Pseudomonadota</taxon>
        <taxon>Gammaproteobacteria</taxon>
        <taxon>Aeromonadales</taxon>
        <taxon>Aeromonadaceae</taxon>
        <taxon>Oceanimonas</taxon>
    </lineage>
</organism>
<gene>
    <name evidence="1" type="ORF">LY04_02525</name>
</gene>
<evidence type="ECO:0000313" key="2">
    <source>
        <dbReference type="Proteomes" id="UP000295058"/>
    </source>
</evidence>
<dbReference type="EMBL" id="SODO01000009">
    <property type="protein sequence ID" value="TDW58422.1"/>
    <property type="molecule type" value="Genomic_DNA"/>
</dbReference>
<keyword evidence="2" id="KW-1185">Reference proteome</keyword>
<comment type="caution">
    <text evidence="1">The sequence shown here is derived from an EMBL/GenBank/DDBJ whole genome shotgun (WGS) entry which is preliminary data.</text>
</comment>
<dbReference type="Proteomes" id="UP000295058">
    <property type="component" value="Unassembled WGS sequence"/>
</dbReference>
<proteinExistence type="predicted"/>
<sequence length="87" mass="9502">MLVSSGCTSTAKLLGDFAEIAVDASPFVAEPEAREAYSIEKTQQGMTYTAATGEDKAFVIEKIEHEYITAVDRLSRLVVRTEKTGKE</sequence>
<reference evidence="1 2" key="1">
    <citation type="submission" date="2019-03" db="EMBL/GenBank/DDBJ databases">
        <title>Genomic Encyclopedia of Archaeal and Bacterial Type Strains, Phase II (KMG-II): from individual species to whole genera.</title>
        <authorList>
            <person name="Goeker M."/>
        </authorList>
    </citation>
    <scope>NUCLEOTIDE SEQUENCE [LARGE SCALE GENOMIC DNA]</scope>
    <source>
        <strain evidence="1 2">DSM 15594</strain>
    </source>
</reference>
<evidence type="ECO:0000313" key="1">
    <source>
        <dbReference type="EMBL" id="TDW58422.1"/>
    </source>
</evidence>
<accession>A0ABY2EXE1</accession>
<protein>
    <submittedName>
        <fullName evidence="1">Uncharacterized protein</fullName>
    </submittedName>
</protein>